<evidence type="ECO:0000256" key="3">
    <source>
        <dbReference type="ARBA" id="ARBA00022692"/>
    </source>
</evidence>
<dbReference type="Proteomes" id="UP000186455">
    <property type="component" value="Unassembled WGS sequence"/>
</dbReference>
<keyword evidence="7 9" id="KW-0472">Membrane</keyword>
<evidence type="ECO:0000313" key="12">
    <source>
        <dbReference type="Proteomes" id="UP000186455"/>
    </source>
</evidence>
<proteinExistence type="predicted"/>
<organism evidence="11 12">
    <name type="scientific">Streptomyces uncialis</name>
    <dbReference type="NCBI Taxonomy" id="1048205"/>
    <lineage>
        <taxon>Bacteria</taxon>
        <taxon>Bacillati</taxon>
        <taxon>Actinomycetota</taxon>
        <taxon>Actinomycetes</taxon>
        <taxon>Kitasatosporales</taxon>
        <taxon>Streptomycetaceae</taxon>
        <taxon>Streptomyces</taxon>
    </lineage>
</organism>
<evidence type="ECO:0000256" key="8">
    <source>
        <dbReference type="SAM" id="MobiDB-lite"/>
    </source>
</evidence>
<keyword evidence="12" id="KW-1185">Reference proteome</keyword>
<evidence type="ECO:0000256" key="4">
    <source>
        <dbReference type="ARBA" id="ARBA00022741"/>
    </source>
</evidence>
<evidence type="ECO:0000256" key="7">
    <source>
        <dbReference type="ARBA" id="ARBA00023136"/>
    </source>
</evidence>
<feature type="domain" description="Pycsar effector protein" evidence="10">
    <location>
        <begin position="2"/>
        <end position="92"/>
    </location>
</feature>
<keyword evidence="6" id="KW-0051">Antiviral defense</keyword>
<evidence type="ECO:0000313" key="11">
    <source>
        <dbReference type="EMBL" id="OKH96629.1"/>
    </source>
</evidence>
<evidence type="ECO:0000259" key="10">
    <source>
        <dbReference type="Pfam" id="PF18967"/>
    </source>
</evidence>
<dbReference type="AlphaFoldDB" id="A0A1Q4VFN3"/>
<evidence type="ECO:0000256" key="1">
    <source>
        <dbReference type="ARBA" id="ARBA00004236"/>
    </source>
</evidence>
<feature type="transmembrane region" description="Helical" evidence="9">
    <location>
        <begin position="49"/>
        <end position="73"/>
    </location>
</feature>
<feature type="region of interest" description="Disordered" evidence="8">
    <location>
        <begin position="150"/>
        <end position="182"/>
    </location>
</feature>
<feature type="compositionally biased region" description="Low complexity" evidence="8">
    <location>
        <begin position="150"/>
        <end position="162"/>
    </location>
</feature>
<protein>
    <recommendedName>
        <fullName evidence="10">Pycsar effector protein domain-containing protein</fullName>
    </recommendedName>
</protein>
<comment type="caution">
    <text evidence="11">The sequence shown here is derived from an EMBL/GenBank/DDBJ whole genome shotgun (WGS) entry which is preliminary data.</text>
</comment>
<name>A0A1Q4VFN3_9ACTN</name>
<feature type="transmembrane region" description="Helical" evidence="9">
    <location>
        <begin position="206"/>
        <end position="227"/>
    </location>
</feature>
<gene>
    <name evidence="11" type="ORF">AB852_01925</name>
</gene>
<reference evidence="11 12" key="1">
    <citation type="submission" date="2015-06" db="EMBL/GenBank/DDBJ databases">
        <title>Cloning and characterization of the uncialamcin biosynthetic gene cluster.</title>
        <authorList>
            <person name="Yan X."/>
            <person name="Huang T."/>
            <person name="Ge H."/>
            <person name="Shen B."/>
        </authorList>
    </citation>
    <scope>NUCLEOTIDE SEQUENCE [LARGE SCALE GENOMIC DNA]</scope>
    <source>
        <strain evidence="11 12">DCA2648</strain>
    </source>
</reference>
<sequence length="232" mass="22119">MLAALQSTHQQADTKTGILAAAQVALVGTCDLWTGTAAGAWRDGGAAGALAGLLLFLFAAGLLGGAGALGAALRPRLLRPRGVNRYSFAYLAAGAGTGAGGGGTSRVARTSLAARMARAARTASDACTASVASGAPGSAADAVAAPGSGSVAAPAGSPDGSGDAAGGGTGDAAPDAVPDHDPAADRRELAQTLAFLARVAVVKYRCLSGAVVCTAVMGAAAGLGIVLRPLLG</sequence>
<evidence type="ECO:0000256" key="5">
    <source>
        <dbReference type="ARBA" id="ARBA00022989"/>
    </source>
</evidence>
<evidence type="ECO:0000256" key="2">
    <source>
        <dbReference type="ARBA" id="ARBA00022475"/>
    </source>
</evidence>
<evidence type="ECO:0000256" key="6">
    <source>
        <dbReference type="ARBA" id="ARBA00023118"/>
    </source>
</evidence>
<dbReference type="Pfam" id="PF18967">
    <property type="entry name" value="PycTM"/>
    <property type="match status" value="1"/>
</dbReference>
<dbReference type="EMBL" id="LFBV01000001">
    <property type="protein sequence ID" value="OKH96629.1"/>
    <property type="molecule type" value="Genomic_DNA"/>
</dbReference>
<keyword evidence="3 9" id="KW-0812">Transmembrane</keyword>
<comment type="subcellular location">
    <subcellularLocation>
        <location evidence="1">Cell membrane</location>
    </subcellularLocation>
</comment>
<keyword evidence="2" id="KW-1003">Cell membrane</keyword>
<keyword evidence="4" id="KW-0547">Nucleotide-binding</keyword>
<evidence type="ECO:0000256" key="9">
    <source>
        <dbReference type="SAM" id="Phobius"/>
    </source>
</evidence>
<dbReference type="InterPro" id="IPR043760">
    <property type="entry name" value="PycTM_dom"/>
</dbReference>
<keyword evidence="5 9" id="KW-1133">Transmembrane helix</keyword>
<accession>A0A1Q4VFN3</accession>